<proteinExistence type="predicted"/>
<accession>F5S6K0</accession>
<organism evidence="1 2">
    <name type="scientific">Kingella kingae ATCC 23330</name>
    <dbReference type="NCBI Taxonomy" id="887327"/>
    <lineage>
        <taxon>Bacteria</taxon>
        <taxon>Pseudomonadati</taxon>
        <taxon>Pseudomonadota</taxon>
        <taxon>Betaproteobacteria</taxon>
        <taxon>Neisseriales</taxon>
        <taxon>Neisseriaceae</taxon>
        <taxon>Kingella</taxon>
    </lineage>
</organism>
<sequence length="47" mass="5550">MNVQAAFFSRFNSRWHFVGWVMTQQNLSMVKLVQCWVAPHLRLNAAQ</sequence>
<dbReference type="AlphaFoldDB" id="F5S6K0"/>
<comment type="caution">
    <text evidence="1">The sequence shown here is derived from an EMBL/GenBank/DDBJ whole genome shotgun (WGS) entry which is preliminary data.</text>
</comment>
<evidence type="ECO:0000313" key="2">
    <source>
        <dbReference type="Proteomes" id="UP000004207"/>
    </source>
</evidence>
<name>F5S6K0_KINKI</name>
<gene>
    <name evidence="1" type="ORF">HMPREF0476_0833</name>
</gene>
<evidence type="ECO:0000313" key="1">
    <source>
        <dbReference type="EMBL" id="EGK09832.1"/>
    </source>
</evidence>
<reference evidence="1 2" key="1">
    <citation type="submission" date="2011-04" db="EMBL/GenBank/DDBJ databases">
        <authorList>
            <person name="Muzny D."/>
            <person name="Qin X."/>
            <person name="Deng J."/>
            <person name="Jiang H."/>
            <person name="Liu Y."/>
            <person name="Qu J."/>
            <person name="Song X.-Z."/>
            <person name="Zhang L."/>
            <person name="Thornton R."/>
            <person name="Coyle M."/>
            <person name="Francisco L."/>
            <person name="Jackson L."/>
            <person name="Javaid M."/>
            <person name="Korchina V."/>
            <person name="Kovar C."/>
            <person name="Mata R."/>
            <person name="Mathew T."/>
            <person name="Ngo R."/>
            <person name="Nguyen L."/>
            <person name="Nguyen N."/>
            <person name="Okwuonu G."/>
            <person name="Ongeri F."/>
            <person name="Pham C."/>
            <person name="Simmons D."/>
            <person name="Wilczek-Boney K."/>
            <person name="Hale W."/>
            <person name="Jakkamsetti A."/>
            <person name="Pham P."/>
            <person name="Ruth R."/>
            <person name="San Lucas F."/>
            <person name="Warren J."/>
            <person name="Zhang J."/>
            <person name="Zhao Z."/>
            <person name="Zhou C."/>
            <person name="Zhu D."/>
            <person name="Lee S."/>
            <person name="Bess C."/>
            <person name="Blankenburg K."/>
            <person name="Forbes L."/>
            <person name="Fu Q."/>
            <person name="Gubbala S."/>
            <person name="Hirani K."/>
            <person name="Jayaseelan J.C."/>
            <person name="Lara F."/>
            <person name="Munidasa M."/>
            <person name="Palculict T."/>
            <person name="Patil S."/>
            <person name="Pu L.-L."/>
            <person name="Saada N."/>
            <person name="Tang L."/>
            <person name="Weissenberger G."/>
            <person name="Zhu Y."/>
            <person name="Hemphill L."/>
            <person name="Shang Y."/>
            <person name="Youmans B."/>
            <person name="Ayvaz T."/>
            <person name="Ross M."/>
            <person name="Santibanez J."/>
            <person name="Aqrawi P."/>
            <person name="Gross S."/>
            <person name="Joshi V."/>
            <person name="Fowler G."/>
            <person name="Nazareth L."/>
            <person name="Reid J."/>
            <person name="Worley K."/>
            <person name="Petrosino J."/>
            <person name="Highlander S."/>
            <person name="Gibbs R."/>
        </authorList>
    </citation>
    <scope>NUCLEOTIDE SEQUENCE [LARGE SCALE GENOMIC DNA]</scope>
    <source>
        <strain evidence="1 2">ATCC 23330</strain>
    </source>
</reference>
<dbReference type="HOGENOM" id="CLU_3169100_0_0_4"/>
<protein>
    <submittedName>
        <fullName evidence="1">Uncharacterized protein</fullName>
    </submittedName>
</protein>
<dbReference type="EMBL" id="AFHS01000031">
    <property type="protein sequence ID" value="EGK09832.1"/>
    <property type="molecule type" value="Genomic_DNA"/>
</dbReference>
<keyword evidence="2" id="KW-1185">Reference proteome</keyword>
<dbReference type="Proteomes" id="UP000004207">
    <property type="component" value="Unassembled WGS sequence"/>
</dbReference>